<protein>
    <submittedName>
        <fullName evidence="1">Uncharacterized protein</fullName>
    </submittedName>
</protein>
<proteinExistence type="predicted"/>
<organism evidence="1 2">
    <name type="scientific">Xylocopilactobacillus apis</name>
    <dbReference type="NCBI Taxonomy" id="2932183"/>
    <lineage>
        <taxon>Bacteria</taxon>
        <taxon>Bacillati</taxon>
        <taxon>Bacillota</taxon>
        <taxon>Bacilli</taxon>
        <taxon>Lactobacillales</taxon>
        <taxon>Lactobacillaceae</taxon>
        <taxon>Xylocopilactobacillus</taxon>
    </lineage>
</organism>
<gene>
    <name evidence="1" type="ORF">KIMC2_03000</name>
</gene>
<accession>A0AAU9CWS5</accession>
<name>A0AAU9CWS5_9LACO</name>
<dbReference type="Proteomes" id="UP001321804">
    <property type="component" value="Chromosome"/>
</dbReference>
<evidence type="ECO:0000313" key="2">
    <source>
        <dbReference type="Proteomes" id="UP001321804"/>
    </source>
</evidence>
<reference evidence="1 2" key="1">
    <citation type="journal article" date="2023" name="Microbiol. Spectr.">
        <title>Symbiosis of Carpenter Bees with Uncharacterized Lactic Acid Bacteria Showing NAD Auxotrophy.</title>
        <authorList>
            <person name="Kawasaki S."/>
            <person name="Ozawa K."/>
            <person name="Mori T."/>
            <person name="Yamamoto A."/>
            <person name="Ito M."/>
            <person name="Ohkuma M."/>
            <person name="Sakamoto M."/>
            <person name="Matsutani M."/>
        </authorList>
    </citation>
    <scope>NUCLEOTIDE SEQUENCE [LARGE SCALE GENOMIC DNA]</scope>
    <source>
        <strain evidence="1 2">KimC2</strain>
    </source>
</reference>
<keyword evidence="2" id="KW-1185">Reference proteome</keyword>
<dbReference type="AlphaFoldDB" id="A0AAU9CWS5"/>
<dbReference type="EMBL" id="AP026801">
    <property type="protein sequence ID" value="BDR55738.1"/>
    <property type="molecule type" value="Genomic_DNA"/>
</dbReference>
<sequence length="44" mass="5191">MQQTLLTYPNGLQVSMDVLVCSWSNKFYLIDKDTDWYEIEAFPS</sequence>
<dbReference type="KEGG" id="xak:KIMC2_03000"/>
<evidence type="ECO:0000313" key="1">
    <source>
        <dbReference type="EMBL" id="BDR55738.1"/>
    </source>
</evidence>